<dbReference type="EC" id="3.1.6.1" evidence="3"/>
<protein>
    <submittedName>
        <fullName evidence="3">Arylsulfatase</fullName>
        <ecNumber evidence="3">3.1.6.1</ecNumber>
    </submittedName>
</protein>
<dbReference type="Pfam" id="PF00884">
    <property type="entry name" value="Sulfatase"/>
    <property type="match status" value="1"/>
</dbReference>
<dbReference type="EMBL" id="CP037423">
    <property type="protein sequence ID" value="QDV44753.1"/>
    <property type="molecule type" value="Genomic_DNA"/>
</dbReference>
<dbReference type="KEGG" id="snep:Enr13x_46230"/>
<evidence type="ECO:0000313" key="4">
    <source>
        <dbReference type="Proteomes" id="UP000319004"/>
    </source>
</evidence>
<proteinExistence type="inferred from homology"/>
<accession>A0A518HVC3</accession>
<keyword evidence="4" id="KW-1185">Reference proteome</keyword>
<dbReference type="CDD" id="cd16026">
    <property type="entry name" value="GALNS_like"/>
    <property type="match status" value="1"/>
</dbReference>
<dbReference type="GO" id="GO:0004065">
    <property type="term" value="F:arylsulfatase activity"/>
    <property type="evidence" value="ECO:0007669"/>
    <property type="project" value="UniProtKB-EC"/>
</dbReference>
<comment type="similarity">
    <text evidence="1">Belongs to the sulfatase family.</text>
</comment>
<evidence type="ECO:0000256" key="1">
    <source>
        <dbReference type="ARBA" id="ARBA00008779"/>
    </source>
</evidence>
<dbReference type="Proteomes" id="UP000319004">
    <property type="component" value="Chromosome"/>
</dbReference>
<dbReference type="PANTHER" id="PTHR42693:SF33">
    <property type="entry name" value="ARYLSULFATASE"/>
    <property type="match status" value="1"/>
</dbReference>
<dbReference type="SUPFAM" id="SSF53649">
    <property type="entry name" value="Alkaline phosphatase-like"/>
    <property type="match status" value="1"/>
</dbReference>
<keyword evidence="3" id="KW-0378">Hydrolase</keyword>
<name>A0A518HVC3_9BACT</name>
<dbReference type="InterPro" id="IPR017850">
    <property type="entry name" value="Alkaline_phosphatase_core_sf"/>
</dbReference>
<dbReference type="Pfam" id="PF14707">
    <property type="entry name" value="Sulfatase_C"/>
    <property type="match status" value="1"/>
</dbReference>
<evidence type="ECO:0000313" key="3">
    <source>
        <dbReference type="EMBL" id="QDV44753.1"/>
    </source>
</evidence>
<dbReference type="AlphaFoldDB" id="A0A518HVC3"/>
<dbReference type="InterPro" id="IPR050738">
    <property type="entry name" value="Sulfatase"/>
</dbReference>
<dbReference type="OrthoDB" id="5901192at2"/>
<sequence precursor="true">MHLGWRWATMVAPGQIFQPQAFPPPHHPAQTMKDRFALLSLMLLSVSAMFSSAVHAAPPAPNIVLIFVDDMGYGDLACYGNSKNKTPHLDRLAAEGQRWTNFYSSGSTCVPSRKGLMSGRHPVFIPRQANGLKDDRRALMPAMLKRQGYATAILGKWHLAGYPKDFTVDPMHPLECGFDSHYGTPGSNDVPPPPGKKQTREVFDNCDKFSFPVPLIRGREVVEFPVNQELLTRRYTEEAVKWIEQQKDNRFFLYLAHNMPHAPIFASPEFQNRSAGGRFGDVVEEIDWSVGQVVQTVRRMGIEKETLIVFTSDNGPWSCFGPHGGTAGPLRGEKATTWEGGQRVPTIFYWPGTIKPATIDGIGANLDLYATFATLTGGDQPNDKPGYISTDLSPTLLEGKPSGRQTWAYHQNAFRSGRYKIHVASTLPTDPVTRRRRSVTRYDTPLLFDLEADLGEQHDIAEQHPEVVARLVREMQAFHGN</sequence>
<organism evidence="3 4">
    <name type="scientific">Stieleria neptunia</name>
    <dbReference type="NCBI Taxonomy" id="2527979"/>
    <lineage>
        <taxon>Bacteria</taxon>
        <taxon>Pseudomonadati</taxon>
        <taxon>Planctomycetota</taxon>
        <taxon>Planctomycetia</taxon>
        <taxon>Pirellulales</taxon>
        <taxon>Pirellulaceae</taxon>
        <taxon>Stieleria</taxon>
    </lineage>
</organism>
<dbReference type="PANTHER" id="PTHR42693">
    <property type="entry name" value="ARYLSULFATASE FAMILY MEMBER"/>
    <property type="match status" value="1"/>
</dbReference>
<gene>
    <name evidence="3" type="primary">atsA_52</name>
    <name evidence="3" type="ORF">Enr13x_46230</name>
</gene>
<dbReference type="Gene3D" id="3.30.1120.10">
    <property type="match status" value="1"/>
</dbReference>
<evidence type="ECO:0000259" key="2">
    <source>
        <dbReference type="Pfam" id="PF00884"/>
    </source>
</evidence>
<reference evidence="3 4" key="1">
    <citation type="submission" date="2019-03" db="EMBL/GenBank/DDBJ databases">
        <title>Deep-cultivation of Planctomycetes and their phenomic and genomic characterization uncovers novel biology.</title>
        <authorList>
            <person name="Wiegand S."/>
            <person name="Jogler M."/>
            <person name="Boedeker C."/>
            <person name="Pinto D."/>
            <person name="Vollmers J."/>
            <person name="Rivas-Marin E."/>
            <person name="Kohn T."/>
            <person name="Peeters S.H."/>
            <person name="Heuer A."/>
            <person name="Rast P."/>
            <person name="Oberbeckmann S."/>
            <person name="Bunk B."/>
            <person name="Jeske O."/>
            <person name="Meyerdierks A."/>
            <person name="Storesund J.E."/>
            <person name="Kallscheuer N."/>
            <person name="Luecker S."/>
            <person name="Lage O.M."/>
            <person name="Pohl T."/>
            <person name="Merkel B.J."/>
            <person name="Hornburger P."/>
            <person name="Mueller R.-W."/>
            <person name="Bruemmer F."/>
            <person name="Labrenz M."/>
            <person name="Spormann A.M."/>
            <person name="Op den Camp H."/>
            <person name="Overmann J."/>
            <person name="Amann R."/>
            <person name="Jetten M.S.M."/>
            <person name="Mascher T."/>
            <person name="Medema M.H."/>
            <person name="Devos D.P."/>
            <person name="Kaster A.-K."/>
            <person name="Ovreas L."/>
            <person name="Rohde M."/>
            <person name="Galperin M.Y."/>
            <person name="Jogler C."/>
        </authorList>
    </citation>
    <scope>NUCLEOTIDE SEQUENCE [LARGE SCALE GENOMIC DNA]</scope>
    <source>
        <strain evidence="3 4">Enr13</strain>
    </source>
</reference>
<feature type="domain" description="Sulfatase N-terminal" evidence="2">
    <location>
        <begin position="61"/>
        <end position="377"/>
    </location>
</feature>
<dbReference type="InterPro" id="IPR000917">
    <property type="entry name" value="Sulfatase_N"/>
</dbReference>
<dbReference type="Gene3D" id="3.40.720.10">
    <property type="entry name" value="Alkaline Phosphatase, subunit A"/>
    <property type="match status" value="1"/>
</dbReference>